<keyword evidence="4 6" id="KW-0472">Membrane</keyword>
<evidence type="ECO:0000313" key="9">
    <source>
        <dbReference type="Proteomes" id="UP001148312"/>
    </source>
</evidence>
<comment type="subcellular location">
    <subcellularLocation>
        <location evidence="1">Membrane</location>
        <topology evidence="1">Multi-pass membrane protein</topology>
    </subcellularLocation>
</comment>
<dbReference type="GO" id="GO:0016020">
    <property type="term" value="C:membrane"/>
    <property type="evidence" value="ECO:0007669"/>
    <property type="project" value="UniProtKB-SubCell"/>
</dbReference>
<evidence type="ECO:0000256" key="6">
    <source>
        <dbReference type="SAM" id="Phobius"/>
    </source>
</evidence>
<dbReference type="Proteomes" id="UP001148312">
    <property type="component" value="Unassembled WGS sequence"/>
</dbReference>
<evidence type="ECO:0000256" key="5">
    <source>
        <dbReference type="SAM" id="MobiDB-lite"/>
    </source>
</evidence>
<reference evidence="8" key="1">
    <citation type="submission" date="2022-12" db="EMBL/GenBank/DDBJ databases">
        <authorList>
            <person name="Petersen C."/>
        </authorList>
    </citation>
    <scope>NUCLEOTIDE SEQUENCE</scope>
    <source>
        <strain evidence="8">IBT 30728</strain>
    </source>
</reference>
<organism evidence="8 9">
    <name type="scientific">Penicillium diatomitis</name>
    <dbReference type="NCBI Taxonomy" id="2819901"/>
    <lineage>
        <taxon>Eukaryota</taxon>
        <taxon>Fungi</taxon>
        <taxon>Dikarya</taxon>
        <taxon>Ascomycota</taxon>
        <taxon>Pezizomycotina</taxon>
        <taxon>Eurotiomycetes</taxon>
        <taxon>Eurotiomycetidae</taxon>
        <taxon>Eurotiales</taxon>
        <taxon>Aspergillaceae</taxon>
        <taxon>Penicillium</taxon>
    </lineage>
</organism>
<evidence type="ECO:0000256" key="3">
    <source>
        <dbReference type="ARBA" id="ARBA00022989"/>
    </source>
</evidence>
<dbReference type="GeneID" id="81628739"/>
<evidence type="ECO:0000256" key="2">
    <source>
        <dbReference type="ARBA" id="ARBA00022692"/>
    </source>
</evidence>
<dbReference type="AlphaFoldDB" id="A0A9W9WKQ7"/>
<name>A0A9W9WKQ7_9EURO</name>
<gene>
    <name evidence="8" type="ORF">N7539_008894</name>
</gene>
<evidence type="ECO:0000313" key="8">
    <source>
        <dbReference type="EMBL" id="KAJ5469276.1"/>
    </source>
</evidence>
<dbReference type="Pfam" id="PF01284">
    <property type="entry name" value="MARVEL"/>
    <property type="match status" value="1"/>
</dbReference>
<keyword evidence="2 6" id="KW-0812">Transmembrane</keyword>
<dbReference type="PANTHER" id="PTHR39608">
    <property type="entry name" value="INTEGRAL MEMBRANE PROTEIN (AFU_ORTHOLOGUE AFUA_5G08640)"/>
    <property type="match status" value="1"/>
</dbReference>
<dbReference type="PANTHER" id="PTHR39608:SF2">
    <property type="entry name" value="MARVEL DOMAIN-CONTAINING PROTEIN"/>
    <property type="match status" value="1"/>
</dbReference>
<feature type="domain" description="MARVEL" evidence="7">
    <location>
        <begin position="10"/>
        <end position="133"/>
    </location>
</feature>
<evidence type="ECO:0000259" key="7">
    <source>
        <dbReference type="Pfam" id="PF01284"/>
    </source>
</evidence>
<keyword evidence="3 6" id="KW-1133">Transmembrane helix</keyword>
<dbReference type="EMBL" id="JAPWDQ010000015">
    <property type="protein sequence ID" value="KAJ5469276.1"/>
    <property type="molecule type" value="Genomic_DNA"/>
</dbReference>
<dbReference type="RefSeq" id="XP_056785866.1">
    <property type="nucleotide sequence ID" value="XM_056938489.1"/>
</dbReference>
<dbReference type="InterPro" id="IPR008253">
    <property type="entry name" value="Marvel"/>
</dbReference>
<feature type="transmembrane region" description="Helical" evidence="6">
    <location>
        <begin position="12"/>
        <end position="33"/>
    </location>
</feature>
<feature type="transmembrane region" description="Helical" evidence="6">
    <location>
        <begin position="72"/>
        <end position="92"/>
    </location>
</feature>
<evidence type="ECO:0000256" key="4">
    <source>
        <dbReference type="ARBA" id="ARBA00023136"/>
    </source>
</evidence>
<protein>
    <recommendedName>
        <fullName evidence="7">MARVEL domain-containing protein</fullName>
    </recommendedName>
</protein>
<accession>A0A9W9WKQ7</accession>
<comment type="caution">
    <text evidence="8">The sequence shown here is derived from an EMBL/GenBank/DDBJ whole genome shotgun (WGS) entry which is preliminary data.</text>
</comment>
<evidence type="ECO:0000256" key="1">
    <source>
        <dbReference type="ARBA" id="ARBA00004141"/>
    </source>
</evidence>
<keyword evidence="9" id="KW-1185">Reference proteome</keyword>
<feature type="transmembrane region" description="Helical" evidence="6">
    <location>
        <begin position="118"/>
        <end position="141"/>
    </location>
</feature>
<proteinExistence type="predicted"/>
<feature type="transmembrane region" description="Helical" evidence="6">
    <location>
        <begin position="39"/>
        <end position="60"/>
    </location>
</feature>
<reference evidence="8" key="2">
    <citation type="journal article" date="2023" name="IMA Fungus">
        <title>Comparative genomic study of the Penicillium genus elucidates a diverse pangenome and 15 lateral gene transfer events.</title>
        <authorList>
            <person name="Petersen C."/>
            <person name="Sorensen T."/>
            <person name="Nielsen M.R."/>
            <person name="Sondergaard T.E."/>
            <person name="Sorensen J.L."/>
            <person name="Fitzpatrick D.A."/>
            <person name="Frisvad J.C."/>
            <person name="Nielsen K.L."/>
        </authorList>
    </citation>
    <scope>NUCLEOTIDE SEQUENCE</scope>
    <source>
        <strain evidence="8">IBT 30728</strain>
    </source>
</reference>
<sequence>MLTTKTSRPLQLFTRFMQWTSAVIVMGITSYFIHRGPHSTHLIYQEVIAVLSVVFFLPAFASPFVPNSLSKFVLAIDIVFSYLWLTAFIFAAEDYNRKACYVNSPPGFSCKKKYANEAFIFLAFIFTFFGMFLEVAGLWAYRKERSRATRAGIAPEKRGPTDPLDAPAPPAGTV</sequence>
<feature type="region of interest" description="Disordered" evidence="5">
    <location>
        <begin position="152"/>
        <end position="174"/>
    </location>
</feature>